<dbReference type="PROSITE" id="PS51123">
    <property type="entry name" value="OMPA_2"/>
    <property type="match status" value="1"/>
</dbReference>
<dbReference type="RefSeq" id="WP_076648333.1">
    <property type="nucleotide sequence ID" value="NZ_FTPS01000001.1"/>
</dbReference>
<dbReference type="GO" id="GO:0009279">
    <property type="term" value="C:cell outer membrane"/>
    <property type="evidence" value="ECO:0007669"/>
    <property type="project" value="UniProtKB-SubCell"/>
</dbReference>
<sequence length="219" mass="23612">MSKVFAILKSATATAIAATITAALLAGCAQEAGQMLDGGSFGDATLNNTEMMNGERQYTVQLARRFAQEVPATVHFAFDSAALDAEARRILTLQSGWIRQFPEARFRVYGFTDLVGSDAYNRRLGQRRADAVVAFLTSQGISRARLEGVVSLGKTRPVVNTPGPERANRRAITEVTGFVARHPTLLDGKYAEVIYREYIASAVPAGAVEEASPQDLATQ</sequence>
<dbReference type="PROSITE" id="PS51257">
    <property type="entry name" value="PROKAR_LIPOPROTEIN"/>
    <property type="match status" value="1"/>
</dbReference>
<dbReference type="PANTHER" id="PTHR30329:SF21">
    <property type="entry name" value="LIPOPROTEIN YIAD-RELATED"/>
    <property type="match status" value="1"/>
</dbReference>
<dbReference type="AlphaFoldDB" id="A0A1R3WLG8"/>
<name>A0A1R3WLG8_9RHOB</name>
<dbReference type="Pfam" id="PF00691">
    <property type="entry name" value="OmpA"/>
    <property type="match status" value="1"/>
</dbReference>
<reference evidence="7 8" key="1">
    <citation type="submission" date="2017-01" db="EMBL/GenBank/DDBJ databases">
        <authorList>
            <person name="Mah S.A."/>
            <person name="Swanson W.J."/>
            <person name="Moy G.W."/>
            <person name="Vacquier V.D."/>
        </authorList>
    </citation>
    <scope>NUCLEOTIDE SEQUENCE [LARGE SCALE GENOMIC DNA]</scope>
    <source>
        <strain evidence="7 8">DSM 21219</strain>
    </source>
</reference>
<protein>
    <submittedName>
        <fullName evidence="7">Outer membrane protein OmpA</fullName>
    </submittedName>
</protein>
<feature type="chain" id="PRO_5012435870" evidence="5">
    <location>
        <begin position="18"/>
        <end position="219"/>
    </location>
</feature>
<evidence type="ECO:0000256" key="3">
    <source>
        <dbReference type="ARBA" id="ARBA00023237"/>
    </source>
</evidence>
<organism evidence="7 8">
    <name type="scientific">Pontibaca methylaminivorans</name>
    <dbReference type="NCBI Taxonomy" id="515897"/>
    <lineage>
        <taxon>Bacteria</taxon>
        <taxon>Pseudomonadati</taxon>
        <taxon>Pseudomonadota</taxon>
        <taxon>Alphaproteobacteria</taxon>
        <taxon>Rhodobacterales</taxon>
        <taxon>Roseobacteraceae</taxon>
        <taxon>Pontibaca</taxon>
    </lineage>
</organism>
<keyword evidence="3" id="KW-0998">Cell outer membrane</keyword>
<evidence type="ECO:0000256" key="2">
    <source>
        <dbReference type="ARBA" id="ARBA00023136"/>
    </source>
</evidence>
<evidence type="ECO:0000256" key="4">
    <source>
        <dbReference type="PROSITE-ProRule" id="PRU00473"/>
    </source>
</evidence>
<dbReference type="STRING" id="515897.SAMN05421849_1044"/>
<dbReference type="InterPro" id="IPR036737">
    <property type="entry name" value="OmpA-like_sf"/>
</dbReference>
<evidence type="ECO:0000259" key="6">
    <source>
        <dbReference type="PROSITE" id="PS51123"/>
    </source>
</evidence>
<keyword evidence="2 4" id="KW-0472">Membrane</keyword>
<dbReference type="InterPro" id="IPR006664">
    <property type="entry name" value="OMP_bac"/>
</dbReference>
<evidence type="ECO:0000256" key="1">
    <source>
        <dbReference type="ARBA" id="ARBA00004442"/>
    </source>
</evidence>
<feature type="signal peptide" evidence="5">
    <location>
        <begin position="1"/>
        <end position="17"/>
    </location>
</feature>
<dbReference type="PRINTS" id="PR01021">
    <property type="entry name" value="OMPADOMAIN"/>
</dbReference>
<dbReference type="OrthoDB" id="9810367at2"/>
<dbReference type="SUPFAM" id="SSF103088">
    <property type="entry name" value="OmpA-like"/>
    <property type="match status" value="1"/>
</dbReference>
<dbReference type="EMBL" id="FTPS01000001">
    <property type="protein sequence ID" value="SIT78949.1"/>
    <property type="molecule type" value="Genomic_DNA"/>
</dbReference>
<proteinExistence type="predicted"/>
<evidence type="ECO:0000313" key="7">
    <source>
        <dbReference type="EMBL" id="SIT78949.1"/>
    </source>
</evidence>
<dbReference type="CDD" id="cd07185">
    <property type="entry name" value="OmpA_C-like"/>
    <property type="match status" value="1"/>
</dbReference>
<gene>
    <name evidence="7" type="ORF">SAMN05421849_1044</name>
</gene>
<dbReference type="PANTHER" id="PTHR30329">
    <property type="entry name" value="STATOR ELEMENT OF FLAGELLAR MOTOR COMPLEX"/>
    <property type="match status" value="1"/>
</dbReference>
<evidence type="ECO:0000313" key="8">
    <source>
        <dbReference type="Proteomes" id="UP000192455"/>
    </source>
</evidence>
<dbReference type="Gene3D" id="3.30.1330.60">
    <property type="entry name" value="OmpA-like domain"/>
    <property type="match status" value="1"/>
</dbReference>
<keyword evidence="8" id="KW-1185">Reference proteome</keyword>
<dbReference type="InterPro" id="IPR050330">
    <property type="entry name" value="Bact_OuterMem_StrucFunc"/>
</dbReference>
<comment type="subcellular location">
    <subcellularLocation>
        <location evidence="1">Cell outer membrane</location>
    </subcellularLocation>
</comment>
<dbReference type="InterPro" id="IPR006665">
    <property type="entry name" value="OmpA-like"/>
</dbReference>
<evidence type="ECO:0000256" key="5">
    <source>
        <dbReference type="SAM" id="SignalP"/>
    </source>
</evidence>
<feature type="domain" description="OmpA-like" evidence="6">
    <location>
        <begin position="63"/>
        <end position="179"/>
    </location>
</feature>
<keyword evidence="5" id="KW-0732">Signal</keyword>
<accession>A0A1R3WLG8</accession>
<dbReference type="Proteomes" id="UP000192455">
    <property type="component" value="Unassembled WGS sequence"/>
</dbReference>